<evidence type="ECO:0000313" key="2">
    <source>
        <dbReference type="Proteomes" id="UP000198994"/>
    </source>
</evidence>
<keyword evidence="2" id="KW-1185">Reference proteome</keyword>
<sequence length="119" mass="13136">MNQRPAPDDMPTEATLLAWVASAQTGAGTPWLPAPHAEALARFALMRGMGVRLMEAAAMILHEPPRDIGWEILGADDPGDNWEDHRDPQRAFALFRHKLALARNEGARLQYKLWLGSAA</sequence>
<dbReference type="AlphaFoldDB" id="A0A1G7CD41"/>
<accession>A0A1G7CD41</accession>
<proteinExistence type="predicted"/>
<dbReference type="RefSeq" id="WP_110476879.1">
    <property type="nucleotide sequence ID" value="NZ_FNAV01000003.1"/>
</dbReference>
<dbReference type="OrthoDB" id="7870683at2"/>
<name>A0A1G7CD41_9RHOB</name>
<dbReference type="Proteomes" id="UP000198994">
    <property type="component" value="Unassembled WGS sequence"/>
</dbReference>
<dbReference type="EMBL" id="FNAV01000003">
    <property type="protein sequence ID" value="SDE37163.1"/>
    <property type="molecule type" value="Genomic_DNA"/>
</dbReference>
<organism evidence="1 2">
    <name type="scientific">Salipiger thiooxidans</name>
    <dbReference type="NCBI Taxonomy" id="282683"/>
    <lineage>
        <taxon>Bacteria</taxon>
        <taxon>Pseudomonadati</taxon>
        <taxon>Pseudomonadota</taxon>
        <taxon>Alphaproteobacteria</taxon>
        <taxon>Rhodobacterales</taxon>
        <taxon>Roseobacteraceae</taxon>
        <taxon>Salipiger</taxon>
    </lineage>
</organism>
<reference evidence="2" key="1">
    <citation type="submission" date="2016-10" db="EMBL/GenBank/DDBJ databases">
        <authorList>
            <person name="Varghese N."/>
            <person name="Submissions S."/>
        </authorList>
    </citation>
    <scope>NUCLEOTIDE SEQUENCE [LARGE SCALE GENOMIC DNA]</scope>
    <source>
        <strain evidence="2">DSM 10146</strain>
    </source>
</reference>
<dbReference type="STRING" id="282683.SAMN04488105_10372"/>
<gene>
    <name evidence="1" type="ORF">SAMN04488105_10372</name>
</gene>
<evidence type="ECO:0000313" key="1">
    <source>
        <dbReference type="EMBL" id="SDE37163.1"/>
    </source>
</evidence>
<protein>
    <submittedName>
        <fullName evidence="1">Uncharacterized protein</fullName>
    </submittedName>
</protein>